<dbReference type="Gene3D" id="3.10.580.10">
    <property type="entry name" value="CBS-domain"/>
    <property type="match status" value="1"/>
</dbReference>
<dbReference type="CDD" id="cd05401">
    <property type="entry name" value="NT_GlnE_GlnD_like"/>
    <property type="match status" value="1"/>
</dbReference>
<sequence>MATELSEISTFIHSIPPFDSLPKQVLAHLVRELTINYVRKGDYFPPKGINEPRLYILRKGAISCRSADGELVSRLGEGDLCDAFYHSDTSPLSNSQAGSEDQLKVHSDEDCLVYSVEASVLQDIGERFPSISDYFSQNSAQRLKSKMSQVNEEAILSSTLMNTSVSDFYQSPVASINADQTIQQAAMQMNEQGYSCLVVIENENPIGIVTDKDIRRRCVAAGLATSEAISKIMTSDMCTIDVKSNAYDALMMMAAKHIHHLPVTKQNNLVGMVTVTDLINNEGHNAINLSSIIHKANTLSELKEISQLLPKLQIRLAKLGSSADHVGKSISAITMAFTKRLVEMAEDKFGQAPVPYAWLAAGSQARQEQLAHSDQDNAIIICDSMNPYDDAWFEGLATYVCDGLAECGFIYCPGDIMATNPKWRQPQKMWHRYFSDWVETPNPKALLNSSVFFDLETIYGDVSLLNQVRKQLLIKTQNSTLFIAHLSKNALNLRPPLGFFRDFVLKQNGKHRATLDLKHNGIAPVVDLARIYALSEGISAVNTIERIQQAAGTPSITRESAENLIDAYEFLGMLRVEHQAKELMRGESPDNYLSPKEISKLEREHLKDAFKVIKSLQDVKQSSY</sequence>
<comment type="caution">
    <text evidence="5">The sequence shown here is derived from an EMBL/GenBank/DDBJ whole genome shotgun (WGS) entry which is preliminary data.</text>
</comment>
<dbReference type="InterPro" id="IPR051257">
    <property type="entry name" value="Diverse_CBS-Domain"/>
</dbReference>
<dbReference type="InterPro" id="IPR014710">
    <property type="entry name" value="RmlC-like_jellyroll"/>
</dbReference>
<dbReference type="InterPro" id="IPR000644">
    <property type="entry name" value="CBS_dom"/>
</dbReference>
<evidence type="ECO:0000256" key="1">
    <source>
        <dbReference type="ARBA" id="ARBA00023122"/>
    </source>
</evidence>
<dbReference type="Gene3D" id="2.60.120.10">
    <property type="entry name" value="Jelly Rolls"/>
    <property type="match status" value="1"/>
</dbReference>
<dbReference type="PATRIC" id="fig|28229.3.peg.3350"/>
<dbReference type="EMBL" id="JQEC01000044">
    <property type="protein sequence ID" value="KGJ91022.1"/>
    <property type="molecule type" value="Genomic_DNA"/>
</dbReference>
<dbReference type="PROSITE" id="PS51371">
    <property type="entry name" value="CBS"/>
    <property type="match status" value="2"/>
</dbReference>
<reference evidence="5 6" key="1">
    <citation type="submission" date="2014-08" db="EMBL/GenBank/DDBJ databases">
        <title>Genomic and Phenotypic Diversity of Colwellia psychrerythraea strains from Disparate Marine Basins.</title>
        <authorList>
            <person name="Techtmann S.M."/>
            <person name="Stelling S.C."/>
            <person name="Utturkar S.M."/>
            <person name="Alshibli N."/>
            <person name="Harris A."/>
            <person name="Brown S.D."/>
            <person name="Hazen T.C."/>
        </authorList>
    </citation>
    <scope>NUCLEOTIDE SEQUENCE [LARGE SCALE GENOMIC DNA]</scope>
    <source>
        <strain evidence="5 6">GAB14E</strain>
    </source>
</reference>
<dbReference type="InterPro" id="IPR000595">
    <property type="entry name" value="cNMP-bd_dom"/>
</dbReference>
<organism evidence="5 6">
    <name type="scientific">Colwellia psychrerythraea</name>
    <name type="common">Vibrio psychroerythus</name>
    <dbReference type="NCBI Taxonomy" id="28229"/>
    <lineage>
        <taxon>Bacteria</taxon>
        <taxon>Pseudomonadati</taxon>
        <taxon>Pseudomonadota</taxon>
        <taxon>Gammaproteobacteria</taxon>
        <taxon>Alteromonadales</taxon>
        <taxon>Colwelliaceae</taxon>
        <taxon>Colwellia</taxon>
    </lineage>
</organism>
<accession>A0A099KM76</accession>
<feature type="domain" description="Cyclic nucleotide-binding" evidence="3">
    <location>
        <begin position="17"/>
        <end position="79"/>
    </location>
</feature>
<dbReference type="InterPro" id="IPR046342">
    <property type="entry name" value="CBS_dom_sf"/>
</dbReference>
<dbReference type="InterPro" id="IPR018821">
    <property type="entry name" value="DUF294_put_nucleoTrafse_sb-bd"/>
</dbReference>
<evidence type="ECO:0000259" key="4">
    <source>
        <dbReference type="PROSITE" id="PS51371"/>
    </source>
</evidence>
<evidence type="ECO:0000313" key="5">
    <source>
        <dbReference type="EMBL" id="KGJ91022.1"/>
    </source>
</evidence>
<dbReference type="AlphaFoldDB" id="A0A099KM76"/>
<dbReference type="InterPro" id="IPR018490">
    <property type="entry name" value="cNMP-bd_dom_sf"/>
</dbReference>
<keyword evidence="1 2" id="KW-0129">CBS domain</keyword>
<evidence type="ECO:0000259" key="3">
    <source>
        <dbReference type="PROSITE" id="PS50042"/>
    </source>
</evidence>
<evidence type="ECO:0000313" key="6">
    <source>
        <dbReference type="Proteomes" id="UP000029868"/>
    </source>
</evidence>
<dbReference type="GO" id="GO:0008773">
    <property type="term" value="F:[protein-PII] uridylyltransferase activity"/>
    <property type="evidence" value="ECO:0007669"/>
    <property type="project" value="InterPro"/>
</dbReference>
<dbReference type="SUPFAM" id="SSF54631">
    <property type="entry name" value="CBS-domain pair"/>
    <property type="match status" value="1"/>
</dbReference>
<dbReference type="Pfam" id="PF00571">
    <property type="entry name" value="CBS"/>
    <property type="match status" value="2"/>
</dbReference>
<proteinExistence type="predicted"/>
<dbReference type="InterPro" id="IPR005105">
    <property type="entry name" value="GlnD_Uridyltrans_N"/>
</dbReference>
<feature type="domain" description="CBS" evidence="4">
    <location>
        <begin position="169"/>
        <end position="225"/>
    </location>
</feature>
<dbReference type="Pfam" id="PF03445">
    <property type="entry name" value="DUF294"/>
    <property type="match status" value="1"/>
</dbReference>
<dbReference type="Proteomes" id="UP000029868">
    <property type="component" value="Unassembled WGS sequence"/>
</dbReference>
<evidence type="ECO:0000256" key="2">
    <source>
        <dbReference type="PROSITE-ProRule" id="PRU00703"/>
    </source>
</evidence>
<dbReference type="OrthoDB" id="9808528at2"/>
<dbReference type="SUPFAM" id="SSF51206">
    <property type="entry name" value="cAMP-binding domain-like"/>
    <property type="match status" value="1"/>
</dbReference>
<feature type="domain" description="CBS" evidence="4">
    <location>
        <begin position="233"/>
        <end position="289"/>
    </location>
</feature>
<dbReference type="PROSITE" id="PS50042">
    <property type="entry name" value="CNMP_BINDING_3"/>
    <property type="match status" value="1"/>
</dbReference>
<gene>
    <name evidence="5" type="ORF">GAB14E_0686</name>
</gene>
<dbReference type="RefSeq" id="WP_033083324.1">
    <property type="nucleotide sequence ID" value="NZ_JQEC01000044.1"/>
</dbReference>
<dbReference type="PANTHER" id="PTHR43080:SF2">
    <property type="entry name" value="CBS DOMAIN-CONTAINING PROTEIN"/>
    <property type="match status" value="1"/>
</dbReference>
<protein>
    <submittedName>
        <fullName evidence="5">Putative signal transduction protein with CBS domain containing protein</fullName>
    </submittedName>
</protein>
<name>A0A099KM76_COLPS</name>
<dbReference type="Pfam" id="PF10335">
    <property type="entry name" value="DUF294_C"/>
    <property type="match status" value="1"/>
</dbReference>
<dbReference type="PANTHER" id="PTHR43080">
    <property type="entry name" value="CBS DOMAIN-CONTAINING PROTEIN CBSX3, MITOCHONDRIAL"/>
    <property type="match status" value="1"/>
</dbReference>
<dbReference type="SMART" id="SM00116">
    <property type="entry name" value="CBS"/>
    <property type="match status" value="2"/>
</dbReference>
<dbReference type="CDD" id="cd04587">
    <property type="entry name" value="CBS_pair_CAP-ED_NT_Pol-beta-like_DUF294_assoc"/>
    <property type="match status" value="1"/>
</dbReference>